<dbReference type="Proteomes" id="UP000252415">
    <property type="component" value="Unassembled WGS sequence"/>
</dbReference>
<dbReference type="AlphaFoldDB" id="A0A368VUK8"/>
<reference evidence="1 2" key="1">
    <citation type="submission" date="2018-07" db="EMBL/GenBank/DDBJ databases">
        <title>Genomic Encyclopedia of Type Strains, Phase III (KMG-III): the genomes of soil and plant-associated and newly described type strains.</title>
        <authorList>
            <person name="Whitman W."/>
        </authorList>
    </citation>
    <scope>NUCLEOTIDE SEQUENCE [LARGE SCALE GENOMIC DNA]</scope>
    <source>
        <strain evidence="1 2">CECT 7506</strain>
    </source>
</reference>
<evidence type="ECO:0000313" key="2">
    <source>
        <dbReference type="Proteomes" id="UP000252415"/>
    </source>
</evidence>
<evidence type="ECO:0000313" key="1">
    <source>
        <dbReference type="EMBL" id="RCW44808.1"/>
    </source>
</evidence>
<proteinExistence type="predicted"/>
<accession>A0A368VUK8</accession>
<evidence type="ECO:0008006" key="3">
    <source>
        <dbReference type="Google" id="ProtNLM"/>
    </source>
</evidence>
<sequence length="112" mass="13133">METLLLRLIQLSSKLIERIDSCKLEDIEVYMQERDIVFAELQQLIPAPDQVAAFRFEISRITEMDTIITGRMTVLRNEANHEIDKINRGKRSKSMYESASYVDDSLFFDTKR</sequence>
<gene>
    <name evidence="1" type="ORF">DFP97_11133</name>
</gene>
<protein>
    <recommendedName>
        <fullName evidence="3">Flagellar protein FliT</fullName>
    </recommendedName>
</protein>
<organism evidence="1 2">
    <name type="scientific">Paenibacillus prosopidis</name>
    <dbReference type="NCBI Taxonomy" id="630520"/>
    <lineage>
        <taxon>Bacteria</taxon>
        <taxon>Bacillati</taxon>
        <taxon>Bacillota</taxon>
        <taxon>Bacilli</taxon>
        <taxon>Bacillales</taxon>
        <taxon>Paenibacillaceae</taxon>
        <taxon>Paenibacillus</taxon>
    </lineage>
</organism>
<keyword evidence="2" id="KW-1185">Reference proteome</keyword>
<comment type="caution">
    <text evidence="1">The sequence shown here is derived from an EMBL/GenBank/DDBJ whole genome shotgun (WGS) entry which is preliminary data.</text>
</comment>
<name>A0A368VUK8_9BACL</name>
<dbReference type="OrthoDB" id="2621950at2"/>
<dbReference type="RefSeq" id="WP_114381526.1">
    <property type="nucleotide sequence ID" value="NZ_QPJD01000011.1"/>
</dbReference>
<dbReference type="EMBL" id="QPJD01000011">
    <property type="protein sequence ID" value="RCW44808.1"/>
    <property type="molecule type" value="Genomic_DNA"/>
</dbReference>